<organism evidence="1 2">
    <name type="scientific">Larinioides sclopetarius</name>
    <dbReference type="NCBI Taxonomy" id="280406"/>
    <lineage>
        <taxon>Eukaryota</taxon>
        <taxon>Metazoa</taxon>
        <taxon>Ecdysozoa</taxon>
        <taxon>Arthropoda</taxon>
        <taxon>Chelicerata</taxon>
        <taxon>Arachnida</taxon>
        <taxon>Araneae</taxon>
        <taxon>Araneomorphae</taxon>
        <taxon>Entelegynae</taxon>
        <taxon>Araneoidea</taxon>
        <taxon>Araneidae</taxon>
        <taxon>Larinioides</taxon>
    </lineage>
</organism>
<dbReference type="AlphaFoldDB" id="A0AAV2A3V5"/>
<proteinExistence type="predicted"/>
<protein>
    <submittedName>
        <fullName evidence="1">Uncharacterized protein</fullName>
    </submittedName>
</protein>
<evidence type="ECO:0000313" key="1">
    <source>
        <dbReference type="EMBL" id="CAL1277519.1"/>
    </source>
</evidence>
<keyword evidence="2" id="KW-1185">Reference proteome</keyword>
<name>A0AAV2A3V5_9ARAC</name>
<dbReference type="EMBL" id="CAXIEN010000102">
    <property type="protein sequence ID" value="CAL1277519.1"/>
    <property type="molecule type" value="Genomic_DNA"/>
</dbReference>
<gene>
    <name evidence="1" type="ORF">LARSCL_LOCUS9266</name>
</gene>
<evidence type="ECO:0000313" key="2">
    <source>
        <dbReference type="Proteomes" id="UP001497382"/>
    </source>
</evidence>
<dbReference type="Proteomes" id="UP001497382">
    <property type="component" value="Unassembled WGS sequence"/>
</dbReference>
<accession>A0AAV2A3V5</accession>
<comment type="caution">
    <text evidence="1">The sequence shown here is derived from an EMBL/GenBank/DDBJ whole genome shotgun (WGS) entry which is preliminary data.</text>
</comment>
<feature type="non-terminal residue" evidence="1">
    <location>
        <position position="103"/>
    </location>
</feature>
<reference evidence="1 2" key="1">
    <citation type="submission" date="2024-04" db="EMBL/GenBank/DDBJ databases">
        <authorList>
            <person name="Rising A."/>
            <person name="Reimegard J."/>
            <person name="Sonavane S."/>
            <person name="Akerstrom W."/>
            <person name="Nylinder S."/>
            <person name="Hedman E."/>
            <person name="Kallberg Y."/>
        </authorList>
    </citation>
    <scope>NUCLEOTIDE SEQUENCE [LARGE SCALE GENOMIC DNA]</scope>
</reference>
<sequence length="103" mass="11781">MSIQPSSTQMLQISCFKHGLHVNATSRAFLKQTKIHVCLPYQSNLIQNNKRNRMEIIDEVNQISKKISFHYFLRLKGGAERGNGVNANGIKWPKLRMPSKNLS</sequence>